<reference evidence="1 3" key="1">
    <citation type="journal article" date="2012" name="Nature">
        <title>Algal genomes reveal evolutionary mosaicism and the fate of nucleomorphs.</title>
        <authorList>
            <consortium name="DOE Joint Genome Institute"/>
            <person name="Curtis B.A."/>
            <person name="Tanifuji G."/>
            <person name="Burki F."/>
            <person name="Gruber A."/>
            <person name="Irimia M."/>
            <person name="Maruyama S."/>
            <person name="Arias M.C."/>
            <person name="Ball S.G."/>
            <person name="Gile G.H."/>
            <person name="Hirakawa Y."/>
            <person name="Hopkins J.F."/>
            <person name="Kuo A."/>
            <person name="Rensing S.A."/>
            <person name="Schmutz J."/>
            <person name="Symeonidi A."/>
            <person name="Elias M."/>
            <person name="Eveleigh R.J."/>
            <person name="Herman E.K."/>
            <person name="Klute M.J."/>
            <person name="Nakayama T."/>
            <person name="Obornik M."/>
            <person name="Reyes-Prieto A."/>
            <person name="Armbrust E.V."/>
            <person name="Aves S.J."/>
            <person name="Beiko R.G."/>
            <person name="Coutinho P."/>
            <person name="Dacks J.B."/>
            <person name="Durnford D.G."/>
            <person name="Fast N.M."/>
            <person name="Green B.R."/>
            <person name="Grisdale C.J."/>
            <person name="Hempel F."/>
            <person name="Henrissat B."/>
            <person name="Hoppner M.P."/>
            <person name="Ishida K."/>
            <person name="Kim E."/>
            <person name="Koreny L."/>
            <person name="Kroth P.G."/>
            <person name="Liu Y."/>
            <person name="Malik S.B."/>
            <person name="Maier U.G."/>
            <person name="McRose D."/>
            <person name="Mock T."/>
            <person name="Neilson J.A."/>
            <person name="Onodera N.T."/>
            <person name="Poole A.M."/>
            <person name="Pritham E.J."/>
            <person name="Richards T.A."/>
            <person name="Rocap G."/>
            <person name="Roy S.W."/>
            <person name="Sarai C."/>
            <person name="Schaack S."/>
            <person name="Shirato S."/>
            <person name="Slamovits C.H."/>
            <person name="Spencer D.F."/>
            <person name="Suzuki S."/>
            <person name="Worden A.Z."/>
            <person name="Zauner S."/>
            <person name="Barry K."/>
            <person name="Bell C."/>
            <person name="Bharti A.K."/>
            <person name="Crow J.A."/>
            <person name="Grimwood J."/>
            <person name="Kramer R."/>
            <person name="Lindquist E."/>
            <person name="Lucas S."/>
            <person name="Salamov A."/>
            <person name="McFadden G.I."/>
            <person name="Lane C.E."/>
            <person name="Keeling P.J."/>
            <person name="Gray M.W."/>
            <person name="Grigoriev I.V."/>
            <person name="Archibald J.M."/>
        </authorList>
    </citation>
    <scope>NUCLEOTIDE SEQUENCE</scope>
    <source>
        <strain evidence="1 3">CCMP2712</strain>
    </source>
</reference>
<organism evidence="1">
    <name type="scientific">Guillardia theta (strain CCMP2712)</name>
    <name type="common">Cryptophyte</name>
    <dbReference type="NCBI Taxonomy" id="905079"/>
    <lineage>
        <taxon>Eukaryota</taxon>
        <taxon>Cryptophyceae</taxon>
        <taxon>Pyrenomonadales</taxon>
        <taxon>Geminigeraceae</taxon>
        <taxon>Guillardia</taxon>
    </lineage>
</organism>
<dbReference type="GeneID" id="17305830"/>
<accession>L1JLT5</accession>
<dbReference type="RefSeq" id="XP_005836139.1">
    <property type="nucleotide sequence ID" value="XM_005836082.1"/>
</dbReference>
<reference evidence="2" key="3">
    <citation type="submission" date="2015-06" db="UniProtKB">
        <authorList>
            <consortium name="EnsemblProtists"/>
        </authorList>
    </citation>
    <scope>IDENTIFICATION</scope>
</reference>
<evidence type="ECO:0000313" key="2">
    <source>
        <dbReference type="EnsemblProtists" id="EKX49159"/>
    </source>
</evidence>
<evidence type="ECO:0000313" key="3">
    <source>
        <dbReference type="Proteomes" id="UP000011087"/>
    </source>
</evidence>
<gene>
    <name evidence="1" type="ORF">GUITHDRAFT_136319</name>
</gene>
<keyword evidence="3" id="KW-1185">Reference proteome</keyword>
<dbReference type="HOGENOM" id="CLU_1889747_0_0_1"/>
<dbReference type="Proteomes" id="UP000011087">
    <property type="component" value="Unassembled WGS sequence"/>
</dbReference>
<sequence length="135" mass="15323">MSLALVYLKLCEKRANRFVRNLSYPQHMLFNSGAFKSKSPTIVFPHEPFDTCEMIGGVLEPISQPRSYINHAAYELSNKGLDKDHIVTLGQAIGMAVIGAMQALLQERAFGAWSEMSLYFRAFECLIAFFLENRR</sequence>
<protein>
    <submittedName>
        <fullName evidence="1 2">Uncharacterized protein</fullName>
    </submittedName>
</protein>
<dbReference type="EnsemblProtists" id="EKX49159">
    <property type="protein sequence ID" value="EKX49159"/>
    <property type="gene ID" value="GUITHDRAFT_136319"/>
</dbReference>
<proteinExistence type="predicted"/>
<dbReference type="KEGG" id="gtt:GUITHDRAFT_136319"/>
<reference evidence="3" key="2">
    <citation type="submission" date="2012-11" db="EMBL/GenBank/DDBJ databases">
        <authorList>
            <person name="Kuo A."/>
            <person name="Curtis B.A."/>
            <person name="Tanifuji G."/>
            <person name="Burki F."/>
            <person name="Gruber A."/>
            <person name="Irimia M."/>
            <person name="Maruyama S."/>
            <person name="Arias M.C."/>
            <person name="Ball S.G."/>
            <person name="Gile G.H."/>
            <person name="Hirakawa Y."/>
            <person name="Hopkins J.F."/>
            <person name="Rensing S.A."/>
            <person name="Schmutz J."/>
            <person name="Symeonidi A."/>
            <person name="Elias M."/>
            <person name="Eveleigh R.J."/>
            <person name="Herman E.K."/>
            <person name="Klute M.J."/>
            <person name="Nakayama T."/>
            <person name="Obornik M."/>
            <person name="Reyes-Prieto A."/>
            <person name="Armbrust E.V."/>
            <person name="Aves S.J."/>
            <person name="Beiko R.G."/>
            <person name="Coutinho P."/>
            <person name="Dacks J.B."/>
            <person name="Durnford D.G."/>
            <person name="Fast N.M."/>
            <person name="Green B.R."/>
            <person name="Grisdale C."/>
            <person name="Hempe F."/>
            <person name="Henrissat B."/>
            <person name="Hoppner M.P."/>
            <person name="Ishida K.-I."/>
            <person name="Kim E."/>
            <person name="Koreny L."/>
            <person name="Kroth P.G."/>
            <person name="Liu Y."/>
            <person name="Malik S.-B."/>
            <person name="Maier U.G."/>
            <person name="McRose D."/>
            <person name="Mock T."/>
            <person name="Neilson J.A."/>
            <person name="Onodera N.T."/>
            <person name="Poole A.M."/>
            <person name="Pritham E.J."/>
            <person name="Richards T.A."/>
            <person name="Rocap G."/>
            <person name="Roy S.W."/>
            <person name="Sarai C."/>
            <person name="Schaack S."/>
            <person name="Shirato S."/>
            <person name="Slamovits C.H."/>
            <person name="Spencer D.F."/>
            <person name="Suzuki S."/>
            <person name="Worden A.Z."/>
            <person name="Zauner S."/>
            <person name="Barry K."/>
            <person name="Bell C."/>
            <person name="Bharti A.K."/>
            <person name="Crow J.A."/>
            <person name="Grimwood J."/>
            <person name="Kramer R."/>
            <person name="Lindquist E."/>
            <person name="Lucas S."/>
            <person name="Salamov A."/>
            <person name="McFadden G.I."/>
            <person name="Lane C.E."/>
            <person name="Keeling P.J."/>
            <person name="Gray M.W."/>
            <person name="Grigoriev I.V."/>
            <person name="Archibald J.M."/>
        </authorList>
    </citation>
    <scope>NUCLEOTIDE SEQUENCE</scope>
    <source>
        <strain evidence="3">CCMP2712</strain>
    </source>
</reference>
<dbReference type="EMBL" id="JH992983">
    <property type="protein sequence ID" value="EKX49159.1"/>
    <property type="molecule type" value="Genomic_DNA"/>
</dbReference>
<evidence type="ECO:0000313" key="1">
    <source>
        <dbReference type="EMBL" id="EKX49159.1"/>
    </source>
</evidence>
<dbReference type="PaxDb" id="55529-EKX49159"/>
<name>L1JLT5_GUITC</name>
<dbReference type="AlphaFoldDB" id="L1JLT5"/>